<protein>
    <submittedName>
        <fullName evidence="2">Uncharacterized protein</fullName>
    </submittedName>
</protein>
<sequence length="209" mass="24093">MQLLKRSQNTAPIARGRSLTGGHHLMPHYQEIPDSDWAENSRNGFIQCRIHRLLEFLVQIRDEYYSSYSRDLGSRLTTHTHQFECDPSLHSHQFRPHFPGPPPRIPHGGMKCRLNFGEDCNIKVAREFNFTDLVLTVDTVELEACRTRAQRSSRILKTTQDKALPPPMRGMIMEIIESMDGVEWLRKEIQASHSPFLRILEDSGAKGIF</sequence>
<gene>
    <name evidence="2" type="ORF">BT96DRAFT_945323</name>
</gene>
<name>A0A6A4H176_9AGAR</name>
<proteinExistence type="predicted"/>
<accession>A0A6A4H176</accession>
<evidence type="ECO:0000313" key="3">
    <source>
        <dbReference type="Proteomes" id="UP000799118"/>
    </source>
</evidence>
<keyword evidence="3" id="KW-1185">Reference proteome</keyword>
<evidence type="ECO:0000256" key="1">
    <source>
        <dbReference type="SAM" id="MobiDB-lite"/>
    </source>
</evidence>
<dbReference type="OrthoDB" id="2931355at2759"/>
<dbReference type="AlphaFoldDB" id="A0A6A4H176"/>
<dbReference type="Proteomes" id="UP000799118">
    <property type="component" value="Unassembled WGS sequence"/>
</dbReference>
<dbReference type="EMBL" id="ML769622">
    <property type="protein sequence ID" value="KAE9391473.1"/>
    <property type="molecule type" value="Genomic_DNA"/>
</dbReference>
<feature type="region of interest" description="Disordered" evidence="1">
    <location>
        <begin position="1"/>
        <end position="25"/>
    </location>
</feature>
<reference evidence="2" key="1">
    <citation type="journal article" date="2019" name="Environ. Microbiol.">
        <title>Fungal ecological strategies reflected in gene transcription - a case study of two litter decomposers.</title>
        <authorList>
            <person name="Barbi F."/>
            <person name="Kohler A."/>
            <person name="Barry K."/>
            <person name="Baskaran P."/>
            <person name="Daum C."/>
            <person name="Fauchery L."/>
            <person name="Ihrmark K."/>
            <person name="Kuo A."/>
            <person name="LaButti K."/>
            <person name="Lipzen A."/>
            <person name="Morin E."/>
            <person name="Grigoriev I.V."/>
            <person name="Henrissat B."/>
            <person name="Lindahl B."/>
            <person name="Martin F."/>
        </authorList>
    </citation>
    <scope>NUCLEOTIDE SEQUENCE</scope>
    <source>
        <strain evidence="2">JB14</strain>
    </source>
</reference>
<feature type="compositionally biased region" description="Polar residues" evidence="1">
    <location>
        <begin position="1"/>
        <end position="11"/>
    </location>
</feature>
<organism evidence="2 3">
    <name type="scientific">Gymnopus androsaceus JB14</name>
    <dbReference type="NCBI Taxonomy" id="1447944"/>
    <lineage>
        <taxon>Eukaryota</taxon>
        <taxon>Fungi</taxon>
        <taxon>Dikarya</taxon>
        <taxon>Basidiomycota</taxon>
        <taxon>Agaricomycotina</taxon>
        <taxon>Agaricomycetes</taxon>
        <taxon>Agaricomycetidae</taxon>
        <taxon>Agaricales</taxon>
        <taxon>Marasmiineae</taxon>
        <taxon>Omphalotaceae</taxon>
        <taxon>Gymnopus</taxon>
    </lineage>
</organism>
<evidence type="ECO:0000313" key="2">
    <source>
        <dbReference type="EMBL" id="KAE9391473.1"/>
    </source>
</evidence>